<dbReference type="PANTHER" id="PTHR14819">
    <property type="entry name" value="GTP-BINDING"/>
    <property type="match status" value="1"/>
</dbReference>
<dbReference type="InterPro" id="IPR027417">
    <property type="entry name" value="P-loop_NTPase"/>
</dbReference>
<evidence type="ECO:0000256" key="1">
    <source>
        <dbReference type="ARBA" id="ARBA00006828"/>
    </source>
</evidence>
<dbReference type="InterPro" id="IPR057365">
    <property type="entry name" value="URGCP"/>
</dbReference>
<dbReference type="PROSITE" id="PS51717">
    <property type="entry name" value="G_VLIG"/>
    <property type="match status" value="1"/>
</dbReference>
<protein>
    <submittedName>
        <fullName evidence="4">Interferon-induced very large GTPase 1</fullName>
    </submittedName>
</protein>
<evidence type="ECO:0000259" key="3">
    <source>
        <dbReference type="PROSITE" id="PS51717"/>
    </source>
</evidence>
<comment type="similarity">
    <text evidence="1">Belongs to the TRAFAC class dynamin-like GTPase superfamily. Very large inducible GTPase (VLIG) family.</text>
</comment>
<dbReference type="Gene3D" id="3.40.50.300">
    <property type="entry name" value="P-loop containing nucleotide triphosphate hydrolases"/>
    <property type="match status" value="1"/>
</dbReference>
<dbReference type="Pfam" id="PF25496">
    <property type="entry name" value="URGCP"/>
    <property type="match status" value="1"/>
</dbReference>
<dbReference type="InterPro" id="IPR030383">
    <property type="entry name" value="G_VLIG_dom"/>
</dbReference>
<dbReference type="SUPFAM" id="SSF52540">
    <property type="entry name" value="P-loop containing nucleoside triphosphate hydrolases"/>
    <property type="match status" value="1"/>
</dbReference>
<comment type="caution">
    <text evidence="4">The sequence shown here is derived from an EMBL/GenBank/DDBJ whole genome shotgun (WGS) entry which is preliminary data.</text>
</comment>
<keyword evidence="2" id="KW-0175">Coiled coil</keyword>
<gene>
    <name evidence="4" type="ORF">HOLleu_25865</name>
</gene>
<name>A0A9Q1H4T9_HOLLE</name>
<dbReference type="PANTHER" id="PTHR14819:SF25">
    <property type="entry name" value="CHROMOSOME UNDETERMINED SCAFFOLD_52, WHOLE GENOME SHOTGUN SEQUENCE"/>
    <property type="match status" value="1"/>
</dbReference>
<keyword evidence="5" id="KW-1185">Reference proteome</keyword>
<feature type="domain" description="VLIG-type G" evidence="3">
    <location>
        <begin position="578"/>
        <end position="824"/>
    </location>
</feature>
<sequence>MEDYKYHYNYVLQQMGLLVTSELSDIGMLRKQDWEVSSQLSSLNIVTRFLSKIRSYDYRAVSLFANLPRRENDVSCLDAVQVILNHSDDHLRQKILECMAQCNLSVPVLLPNLRENGQGVFQHWGLASIVKTLPHGGNYEDVLVSRHPFHVVLLAKFGDLRDISVPFIINKITGETQGNNTPFNFYGEVVDSVSPQLCNGLLEAVWFVPDIRSTTRTDWRLMSPMCIMYFRGSLRLNSNEFSFSYRFASMMIIFVSKESLPRLRDEIQMLPKSKQIIIAICSSKKKRKSDVTSANIKLKDFGGMNDFDIAKALCIEIVPILEKENPPSFTLNDSGLSLCVENRLQVDMSTSCRYGLQKAQEIYENFSQSKEPFFSVFKLLNQWATFSKLYKDTRWRQAEINVIDEMEKQRQKLKESRISQAKQRLSYPMQIFLDTLKQSSEKEQIYIISWLKLFFKFNVLSEMSIHEANIRSVKYEFEQTKLDLPREGKQYAEHKERYTEEREALSQLTYGVDTLLRELGQLYECRSYVNIDYSYIPDIAANMVLNGHPIEMLDGATGNLPIKWLEGVFKSLRFIVGEKKVFVISILGIQSAGKSTFLNVVFGTNFEVNAGHCTRGVSFQMVKIDSELSYEIGCQYMIIIDTEGLKPLQDFCNAANEMATFVLYFSNFTFLNIAGQTIAADIKNILEIAALAFVRMNQVNLNSDCLVVQQLVSDPTTVWKNTKDIDSLRKKIDQALKHAVSMEKIGETILKENPHIFRLLNFEGNFSSLQYFPPLWGSKPMGRPESRYSDLVALLRKQLISSIAKSEPECLHLSDLSERILDIWKAIKEEDFLFFFQNAAEVSQFNQFKEDYHQISSGFNTEMMQWKLNYLRRIKLIREGYANEEDVEEVLDAKLESQNNEICDKIKTRLKDKKYWLIRNKATYFQNDFKDRLEQSRKIVLSTCERYDAMLGSFLWRDIQVNTSKKLQQVAYSLRFSKDDSLDSIMKTFRKSWDEEINDIKSRFYYQVNDEVKQRGILSEMKNEVRDVFHDTLLEKDVKKHLTEYVHLNKLRQLLHESKFLFYAGSSKQTYANYEYYLLNQIKMLESPKLSDIAKNCIRSISSNIRTQVGADCSFVYDLFQLIKKLQGKTSSDQLSKVILHICLWMIPLVLRENITNDWEIINDNLENIRGDCYRQFLSTCKVIAKNELQTQSYFRSIVEQELVHSINIELMSSLLEEFRSTIFLSKQHLLHKILADMCHKRNFNDYITYLTNPKGFTEEWVLNYISEACTPHEEPTEKVVSIEAIAQKLIDQKIHLMQEIVEKSLLYGMKGHDIFETVFQELGRNLNLWFDERKFHAIRKSMSFSSANEFLYLFSQLITDLKGSLLTILNLPRKPYSMLGIKEWFSENAKTHKAIIENLRLCFAVCPFCPVTCDETDYHEIHRSERHLPLGLGGITHDSFLATLATDSCTALVATESRYFICNCNPSLCQHFPYFYKHYRTEHPNWYIHPDGMSEEEPINYWKWVLKEFNRHFAWYYNVTEARVPHSWKYINSGDAVASLAAKP</sequence>
<dbReference type="OrthoDB" id="1597724at2759"/>
<proteinExistence type="inferred from homology"/>
<reference evidence="4" key="1">
    <citation type="submission" date="2021-10" db="EMBL/GenBank/DDBJ databases">
        <title>Tropical sea cucumber genome reveals ecological adaptation and Cuvierian tubules defense mechanism.</title>
        <authorList>
            <person name="Chen T."/>
        </authorList>
    </citation>
    <scope>NUCLEOTIDE SEQUENCE</scope>
    <source>
        <strain evidence="4">Nanhai2018</strain>
        <tissue evidence="4">Muscle</tissue>
    </source>
</reference>
<evidence type="ECO:0000313" key="4">
    <source>
        <dbReference type="EMBL" id="KAJ8032356.1"/>
    </source>
</evidence>
<dbReference type="EMBL" id="JAIZAY010000012">
    <property type="protein sequence ID" value="KAJ8032356.1"/>
    <property type="molecule type" value="Genomic_DNA"/>
</dbReference>
<dbReference type="InterPro" id="IPR052986">
    <property type="entry name" value="VLIG_GTPase"/>
</dbReference>
<evidence type="ECO:0000313" key="5">
    <source>
        <dbReference type="Proteomes" id="UP001152320"/>
    </source>
</evidence>
<dbReference type="Pfam" id="PF25683">
    <property type="entry name" value="URGCP_GTPase"/>
    <property type="match status" value="1"/>
</dbReference>
<dbReference type="Proteomes" id="UP001152320">
    <property type="component" value="Chromosome 12"/>
</dbReference>
<dbReference type="GO" id="GO:0005525">
    <property type="term" value="F:GTP binding"/>
    <property type="evidence" value="ECO:0007669"/>
    <property type="project" value="InterPro"/>
</dbReference>
<feature type="coiled-coil region" evidence="2">
    <location>
        <begin position="396"/>
        <end position="423"/>
    </location>
</feature>
<accession>A0A9Q1H4T9</accession>
<evidence type="ECO:0000256" key="2">
    <source>
        <dbReference type="SAM" id="Coils"/>
    </source>
</evidence>
<organism evidence="4 5">
    <name type="scientific">Holothuria leucospilota</name>
    <name type="common">Black long sea cucumber</name>
    <name type="synonym">Mertensiothuria leucospilota</name>
    <dbReference type="NCBI Taxonomy" id="206669"/>
    <lineage>
        <taxon>Eukaryota</taxon>
        <taxon>Metazoa</taxon>
        <taxon>Echinodermata</taxon>
        <taxon>Eleutherozoa</taxon>
        <taxon>Echinozoa</taxon>
        <taxon>Holothuroidea</taxon>
        <taxon>Aspidochirotacea</taxon>
        <taxon>Aspidochirotida</taxon>
        <taxon>Holothuriidae</taxon>
        <taxon>Holothuria</taxon>
    </lineage>
</organism>